<dbReference type="AlphaFoldDB" id="A0AAE0RVG5"/>
<reference evidence="1" key="1">
    <citation type="journal article" date="2021" name="Genome Biol. Evol.">
        <title>A High-Quality Reference Genome for a Parasitic Bivalve with Doubly Uniparental Inheritance (Bivalvia: Unionida).</title>
        <authorList>
            <person name="Smith C.H."/>
        </authorList>
    </citation>
    <scope>NUCLEOTIDE SEQUENCE</scope>
    <source>
        <strain evidence="1">CHS0354</strain>
    </source>
</reference>
<gene>
    <name evidence="1" type="ORF">CHS0354_012440</name>
</gene>
<reference evidence="1" key="3">
    <citation type="submission" date="2023-05" db="EMBL/GenBank/DDBJ databases">
        <authorList>
            <person name="Smith C.H."/>
        </authorList>
    </citation>
    <scope>NUCLEOTIDE SEQUENCE</scope>
    <source>
        <strain evidence="1">CHS0354</strain>
        <tissue evidence="1">Mantle</tissue>
    </source>
</reference>
<sequence length="119" mass="13708">MQEVARCPTEDLQGHPQGLAWRVSLMIDLLGAVKSMPMWMPLRRKVWRTQLKTCSAQIQEQQFRITQSATCTSMSPLQHILPGPDWTDQPSLDPPTKWIENRNGTLRHQFATIDIISRK</sequence>
<dbReference type="EMBL" id="JAEAOA010000754">
    <property type="protein sequence ID" value="KAK3580417.1"/>
    <property type="molecule type" value="Genomic_DNA"/>
</dbReference>
<reference evidence="1" key="2">
    <citation type="journal article" date="2021" name="Genome Biol. Evol.">
        <title>Developing a high-quality reference genome for a parasitic bivalve with doubly uniparental inheritance (Bivalvia: Unionida).</title>
        <authorList>
            <person name="Smith C.H."/>
        </authorList>
    </citation>
    <scope>NUCLEOTIDE SEQUENCE</scope>
    <source>
        <strain evidence="1">CHS0354</strain>
        <tissue evidence="1">Mantle</tissue>
    </source>
</reference>
<accession>A0AAE0RVG5</accession>
<dbReference type="Proteomes" id="UP001195483">
    <property type="component" value="Unassembled WGS sequence"/>
</dbReference>
<organism evidence="1 2">
    <name type="scientific">Potamilus streckersoni</name>
    <dbReference type="NCBI Taxonomy" id="2493646"/>
    <lineage>
        <taxon>Eukaryota</taxon>
        <taxon>Metazoa</taxon>
        <taxon>Spiralia</taxon>
        <taxon>Lophotrochozoa</taxon>
        <taxon>Mollusca</taxon>
        <taxon>Bivalvia</taxon>
        <taxon>Autobranchia</taxon>
        <taxon>Heteroconchia</taxon>
        <taxon>Palaeoheterodonta</taxon>
        <taxon>Unionida</taxon>
        <taxon>Unionoidea</taxon>
        <taxon>Unionidae</taxon>
        <taxon>Ambleminae</taxon>
        <taxon>Lampsilini</taxon>
        <taxon>Potamilus</taxon>
    </lineage>
</organism>
<evidence type="ECO:0000313" key="2">
    <source>
        <dbReference type="Proteomes" id="UP001195483"/>
    </source>
</evidence>
<evidence type="ECO:0000313" key="1">
    <source>
        <dbReference type="EMBL" id="KAK3580417.1"/>
    </source>
</evidence>
<comment type="caution">
    <text evidence="1">The sequence shown here is derived from an EMBL/GenBank/DDBJ whole genome shotgun (WGS) entry which is preliminary data.</text>
</comment>
<keyword evidence="2" id="KW-1185">Reference proteome</keyword>
<proteinExistence type="predicted"/>
<name>A0AAE0RVG5_9BIVA</name>
<protein>
    <submittedName>
        <fullName evidence="1">Uncharacterized protein</fullName>
    </submittedName>
</protein>